<protein>
    <submittedName>
        <fullName evidence="1 3">Uncharacterized protein</fullName>
    </submittedName>
</protein>
<organism evidence="3">
    <name type="scientific">Onchocerca flexuosa</name>
    <dbReference type="NCBI Taxonomy" id="387005"/>
    <lineage>
        <taxon>Eukaryota</taxon>
        <taxon>Metazoa</taxon>
        <taxon>Ecdysozoa</taxon>
        <taxon>Nematoda</taxon>
        <taxon>Chromadorea</taxon>
        <taxon>Rhabditida</taxon>
        <taxon>Spirurina</taxon>
        <taxon>Spiruromorpha</taxon>
        <taxon>Filarioidea</taxon>
        <taxon>Onchocercidae</taxon>
        <taxon>Onchocerca</taxon>
    </lineage>
</organism>
<reference evidence="3" key="1">
    <citation type="submission" date="2016-06" db="UniProtKB">
        <authorList>
            <consortium name="WormBaseParasite"/>
        </authorList>
    </citation>
    <scope>IDENTIFICATION</scope>
</reference>
<keyword evidence="2" id="KW-1185">Reference proteome</keyword>
<dbReference type="AlphaFoldDB" id="A0A183HRC0"/>
<dbReference type="EMBL" id="UZAJ01012946">
    <property type="protein sequence ID" value="VDO65292.1"/>
    <property type="molecule type" value="Genomic_DNA"/>
</dbReference>
<gene>
    <name evidence="1" type="ORF">OFLC_LOCUS10032</name>
</gene>
<dbReference type="WBParaSite" id="OFLC_0001003101-mRNA-1">
    <property type="protein sequence ID" value="OFLC_0001003101-mRNA-1"/>
    <property type="gene ID" value="OFLC_0001003101"/>
</dbReference>
<accession>A0A183HRC0</accession>
<dbReference type="Proteomes" id="UP000267606">
    <property type="component" value="Unassembled WGS sequence"/>
</dbReference>
<sequence>MKCAAAKVQENHFDYSVVVLRFIAVYQMEVFVKFHYLGI</sequence>
<proteinExistence type="predicted"/>
<evidence type="ECO:0000313" key="1">
    <source>
        <dbReference type="EMBL" id="VDO65292.1"/>
    </source>
</evidence>
<name>A0A183HRC0_9BILA</name>
<reference evidence="1 2" key="2">
    <citation type="submission" date="2018-11" db="EMBL/GenBank/DDBJ databases">
        <authorList>
            <consortium name="Pathogen Informatics"/>
        </authorList>
    </citation>
    <scope>NUCLEOTIDE SEQUENCE [LARGE SCALE GENOMIC DNA]</scope>
</reference>
<evidence type="ECO:0000313" key="2">
    <source>
        <dbReference type="Proteomes" id="UP000267606"/>
    </source>
</evidence>
<evidence type="ECO:0000313" key="3">
    <source>
        <dbReference type="WBParaSite" id="OFLC_0001003101-mRNA-1"/>
    </source>
</evidence>